<dbReference type="KEGG" id="pnt:G5B91_33370"/>
<gene>
    <name evidence="1" type="ORF">G5B91_33370</name>
</gene>
<dbReference type="AlphaFoldDB" id="A0A6G6J9U8"/>
<dbReference type="EMBL" id="CP049142">
    <property type="protein sequence ID" value="QIE91251.1"/>
    <property type="molecule type" value="Genomic_DNA"/>
</dbReference>
<dbReference type="RefSeq" id="WP_128082515.1">
    <property type="nucleotide sequence ID" value="NZ_CP049142.1"/>
</dbReference>
<geneLocation type="plasmid" evidence="2">
    <name>ppnihbp1_1</name>
</geneLocation>
<keyword evidence="1" id="KW-0614">Plasmid</keyword>
<organism evidence="1 2">
    <name type="scientific">Pseudomonas nitroreducens</name>
    <dbReference type="NCBI Taxonomy" id="46680"/>
    <lineage>
        <taxon>Bacteria</taxon>
        <taxon>Pseudomonadati</taxon>
        <taxon>Pseudomonadota</taxon>
        <taxon>Gammaproteobacteria</taxon>
        <taxon>Pseudomonadales</taxon>
        <taxon>Pseudomonadaceae</taxon>
        <taxon>Pseudomonas</taxon>
    </lineage>
</organism>
<evidence type="ECO:0000313" key="2">
    <source>
        <dbReference type="Proteomes" id="UP000501063"/>
    </source>
</evidence>
<dbReference type="Proteomes" id="UP000501063">
    <property type="component" value="Plasmid pPniHBP1_1"/>
</dbReference>
<accession>A0A6G6J9U8</accession>
<protein>
    <submittedName>
        <fullName evidence="1">Uncharacterized protein</fullName>
    </submittedName>
</protein>
<sequence length="167" mass="18414">MNFTLLISRFNESVERRTSHELQLDSQISRLESASKASGGRIESRLSLAKHRRQNLHREHRGAADWRSAVAIPAFNILSKELGRSYIGAIVQGDVADSLRMVFNRSNSSEEQGPKAIAISMRSTGTPLTLAILKAVGTESGDWHEEEVSADTRIAELAACTIEKARL</sequence>
<evidence type="ECO:0000313" key="1">
    <source>
        <dbReference type="EMBL" id="QIE91251.1"/>
    </source>
</evidence>
<reference evidence="1 2" key="1">
    <citation type="submission" date="2020-02" db="EMBL/GenBank/DDBJ databases">
        <title>Integrative conjugative elements (ICEs) and plasmids drive adaptation of Pseudomonas nitroreducens strain HBP1 to wastewater environment.</title>
        <authorList>
            <person name="Sentchilo V."/>
            <person name="Carraro N."/>
            <person name="Bertelli C."/>
            <person name="van der Meer J.R."/>
        </authorList>
    </citation>
    <scope>NUCLEOTIDE SEQUENCE [LARGE SCALE GENOMIC DNA]</scope>
    <source>
        <strain evidence="1 2">HBP1</strain>
        <plasmid evidence="2">ppnihbp1_1</plasmid>
    </source>
</reference>
<proteinExistence type="predicted"/>
<name>A0A6G6J9U8_PSENT</name>